<keyword evidence="7 8" id="KW-0066">ATP synthesis</keyword>
<dbReference type="NCBIfam" id="TIGR01145">
    <property type="entry name" value="ATP_synt_delta"/>
    <property type="match status" value="1"/>
</dbReference>
<gene>
    <name evidence="8" type="primary">atpH</name>
    <name evidence="9" type="ordered locus">Zmob_0798</name>
</gene>
<keyword evidence="8" id="KW-1003">Cell membrane</keyword>
<sequence length="184" mass="19857">MEISGSIQASLGGRYALALFEVAQEKGQIDTVAASLGKFDEAFAQARELRLLANNQIFSRKHVEKAIAALVPVLAIDDLTAKFLNLLAAKGRLGAFPEIASAYRQYVADLRSEKVADVITAHPLSDEQKSTLTARLKEQLKADVQINATVDPSILGGMIVRLGSRQIDGSIRSKLHMLAQAMKG</sequence>
<dbReference type="PROSITE" id="PS00389">
    <property type="entry name" value="ATPASE_DELTA"/>
    <property type="match status" value="1"/>
</dbReference>
<dbReference type="GeneID" id="79904532"/>
<dbReference type="NCBIfam" id="NF004406">
    <property type="entry name" value="PRK05758.3-2"/>
    <property type="match status" value="1"/>
</dbReference>
<keyword evidence="8" id="KW-0997">Cell inner membrane</keyword>
<keyword evidence="2 8" id="KW-0813">Transport</keyword>
<proteinExistence type="inferred from homology"/>
<dbReference type="GO" id="GO:0045259">
    <property type="term" value="C:proton-transporting ATP synthase complex"/>
    <property type="evidence" value="ECO:0007669"/>
    <property type="project" value="UniProtKB-KW"/>
</dbReference>
<dbReference type="AlphaFoldDB" id="A0A0H3G1Q1"/>
<comment type="subcellular location">
    <subcellularLocation>
        <location evidence="8">Cell inner membrane</location>
        <topology evidence="8">Peripheral membrane protein</topology>
    </subcellularLocation>
    <subcellularLocation>
        <location evidence="1">Membrane</location>
    </subcellularLocation>
</comment>
<protein>
    <recommendedName>
        <fullName evidence="8">ATP synthase subunit delta</fullName>
    </recommendedName>
    <alternativeName>
        <fullName evidence="8">ATP synthase F(1) sector subunit delta</fullName>
    </alternativeName>
    <alternativeName>
        <fullName evidence="8">F-type ATPase subunit delta</fullName>
        <shortName evidence="8">F-ATPase subunit delta</shortName>
    </alternativeName>
</protein>
<dbReference type="RefSeq" id="WP_011240183.1">
    <property type="nucleotide sequence ID" value="NC_017262.1"/>
</dbReference>
<evidence type="ECO:0000256" key="3">
    <source>
        <dbReference type="ARBA" id="ARBA00022781"/>
    </source>
</evidence>
<reference evidence="9 10" key="1">
    <citation type="journal article" date="2011" name="J. Bacteriol.">
        <title>Genome sequence of the ethanol-producing Zymomonas mobilis subsp. mobilis lectotype strain ATCC 10988.</title>
        <authorList>
            <person name="Pappas K.M."/>
            <person name="Kouvelis V.N."/>
            <person name="Saunders E."/>
            <person name="Brettin T.S."/>
            <person name="Bruce D."/>
            <person name="Detter C."/>
            <person name="Balakireva M."/>
            <person name="Han C.S."/>
            <person name="Savvakis G."/>
            <person name="Kyrpides N.C."/>
            <person name="Typas M.A."/>
        </authorList>
    </citation>
    <scope>NUCLEOTIDE SEQUENCE [LARGE SCALE GENOMIC DNA]</scope>
    <source>
        <strain evidence="10">ATCC 10988 / DSM 424 / CCUG 17860 / LMG 404 / NCIMB 8938 / NRRL B-806 / ZM1</strain>
    </source>
</reference>
<evidence type="ECO:0000256" key="7">
    <source>
        <dbReference type="ARBA" id="ARBA00023310"/>
    </source>
</evidence>
<dbReference type="InterPro" id="IPR026015">
    <property type="entry name" value="ATP_synth_OSCP/delta_N_sf"/>
</dbReference>
<dbReference type="PANTHER" id="PTHR11910">
    <property type="entry name" value="ATP SYNTHASE DELTA CHAIN"/>
    <property type="match status" value="1"/>
</dbReference>
<comment type="subunit">
    <text evidence="8">F-type ATPases have 2 components, F(1) - the catalytic core - and F(0) - the membrane proton channel. F(1) has five subunits: alpha(3), beta(3), gamma(1), delta(1), epsilon(1). F(0) has three main subunits: a(1), b(2) and c(10-14). The alpha and beta chains form an alternating ring which encloses part of the gamma chain. F(1) is attached to F(0) by a central stalk formed by the gamma and epsilon chains, while a peripheral stalk is formed by the delta and b chains.</text>
</comment>
<dbReference type="HAMAP" id="MF_01416">
    <property type="entry name" value="ATP_synth_delta_bact"/>
    <property type="match status" value="1"/>
</dbReference>
<dbReference type="Proteomes" id="UP000001494">
    <property type="component" value="Chromosome"/>
</dbReference>
<keyword evidence="3 8" id="KW-0375">Hydrogen ion transport</keyword>
<dbReference type="InterPro" id="IPR000711">
    <property type="entry name" value="ATPase_OSCP/dsu"/>
</dbReference>
<dbReference type="EMBL" id="CP002850">
    <property type="protein sequence ID" value="AEH62638.1"/>
    <property type="molecule type" value="Genomic_DNA"/>
</dbReference>
<dbReference type="Pfam" id="PF00213">
    <property type="entry name" value="OSCP"/>
    <property type="match status" value="1"/>
</dbReference>
<evidence type="ECO:0000256" key="6">
    <source>
        <dbReference type="ARBA" id="ARBA00023196"/>
    </source>
</evidence>
<evidence type="ECO:0000256" key="5">
    <source>
        <dbReference type="ARBA" id="ARBA00023136"/>
    </source>
</evidence>
<name>A0A0H3G1Q1_ZYMMA</name>
<dbReference type="HOGENOM" id="CLU_085114_0_1_5"/>
<dbReference type="GO" id="GO:0005886">
    <property type="term" value="C:plasma membrane"/>
    <property type="evidence" value="ECO:0007669"/>
    <property type="project" value="UniProtKB-SubCell"/>
</dbReference>
<dbReference type="SMR" id="A0A0H3G1Q1"/>
<comment type="function">
    <text evidence="8">This protein is part of the stalk that links CF(0) to CF(1). It either transmits conformational changes from CF(0) to CF(1) or is implicated in proton conduction.</text>
</comment>
<evidence type="ECO:0000256" key="8">
    <source>
        <dbReference type="HAMAP-Rule" id="MF_01416"/>
    </source>
</evidence>
<evidence type="ECO:0000256" key="1">
    <source>
        <dbReference type="ARBA" id="ARBA00004370"/>
    </source>
</evidence>
<dbReference type="KEGG" id="zmm:Zmob_0798"/>
<evidence type="ECO:0000313" key="9">
    <source>
        <dbReference type="EMBL" id="AEH62638.1"/>
    </source>
</evidence>
<dbReference type="InterPro" id="IPR020781">
    <property type="entry name" value="ATPase_OSCP/d_CS"/>
</dbReference>
<comment type="function">
    <text evidence="8">F(1)F(0) ATP synthase produces ATP from ADP in the presence of a proton or sodium gradient. F-type ATPases consist of two structural domains, F(1) containing the extramembraneous catalytic core and F(0) containing the membrane proton channel, linked together by a central stalk and a peripheral stalk. During catalysis, ATP synthesis in the catalytic domain of F(1) is coupled via a rotary mechanism of the central stalk subunits to proton translocation.</text>
</comment>
<keyword evidence="4 8" id="KW-0406">Ion transport</keyword>
<dbReference type="GO" id="GO:0046933">
    <property type="term" value="F:proton-transporting ATP synthase activity, rotational mechanism"/>
    <property type="evidence" value="ECO:0007669"/>
    <property type="project" value="UniProtKB-UniRule"/>
</dbReference>
<evidence type="ECO:0000256" key="4">
    <source>
        <dbReference type="ARBA" id="ARBA00023065"/>
    </source>
</evidence>
<dbReference type="OrthoDB" id="9796185at2"/>
<dbReference type="Gene3D" id="1.10.520.20">
    <property type="entry name" value="N-terminal domain of the delta subunit of the F1F0-ATP synthase"/>
    <property type="match status" value="1"/>
</dbReference>
<keyword evidence="5 8" id="KW-0472">Membrane</keyword>
<organism evidence="9 10">
    <name type="scientific">Zymomonas mobilis subsp. mobilis (strain ATCC 10988 / DSM 424 / LMG 404 / NCIMB 8938 / NRRL B-806 / ZM1)</name>
    <dbReference type="NCBI Taxonomy" id="555217"/>
    <lineage>
        <taxon>Bacteria</taxon>
        <taxon>Pseudomonadati</taxon>
        <taxon>Pseudomonadota</taxon>
        <taxon>Alphaproteobacteria</taxon>
        <taxon>Sphingomonadales</taxon>
        <taxon>Zymomonadaceae</taxon>
        <taxon>Zymomonas</taxon>
    </lineage>
</organism>
<dbReference type="PRINTS" id="PR00125">
    <property type="entry name" value="ATPASEDELTA"/>
</dbReference>
<keyword evidence="6 8" id="KW-0139">CF(1)</keyword>
<dbReference type="eggNOG" id="COG0712">
    <property type="taxonomic scope" value="Bacteria"/>
</dbReference>
<comment type="similarity">
    <text evidence="8">Belongs to the ATPase delta chain family.</text>
</comment>
<evidence type="ECO:0000313" key="10">
    <source>
        <dbReference type="Proteomes" id="UP000001494"/>
    </source>
</evidence>
<evidence type="ECO:0000256" key="2">
    <source>
        <dbReference type="ARBA" id="ARBA00022448"/>
    </source>
</evidence>
<accession>A0A0H3G1Q1</accession>
<dbReference type="SUPFAM" id="SSF47928">
    <property type="entry name" value="N-terminal domain of the delta subunit of the F1F0-ATP synthase"/>
    <property type="match status" value="1"/>
</dbReference>